<gene>
    <name evidence="2" type="ORF">TTHERM_00085040</name>
</gene>
<dbReference type="GeneID" id="7824285"/>
<organism evidence="2 3">
    <name type="scientific">Tetrahymena thermophila (strain SB210)</name>
    <dbReference type="NCBI Taxonomy" id="312017"/>
    <lineage>
        <taxon>Eukaryota</taxon>
        <taxon>Sar</taxon>
        <taxon>Alveolata</taxon>
        <taxon>Ciliophora</taxon>
        <taxon>Intramacronucleata</taxon>
        <taxon>Oligohymenophorea</taxon>
        <taxon>Hymenostomatida</taxon>
        <taxon>Tetrahymenina</taxon>
        <taxon>Tetrahymenidae</taxon>
        <taxon>Tetrahymena</taxon>
    </lineage>
</organism>
<reference evidence="3" key="1">
    <citation type="journal article" date="2006" name="PLoS Biol.">
        <title>Macronuclear genome sequence of the ciliate Tetrahymena thermophila, a model eukaryote.</title>
        <authorList>
            <person name="Eisen J.A."/>
            <person name="Coyne R.S."/>
            <person name="Wu M."/>
            <person name="Wu D."/>
            <person name="Thiagarajan M."/>
            <person name="Wortman J.R."/>
            <person name="Badger J.H."/>
            <person name="Ren Q."/>
            <person name="Amedeo P."/>
            <person name="Jones K.M."/>
            <person name="Tallon L.J."/>
            <person name="Delcher A.L."/>
            <person name="Salzberg S.L."/>
            <person name="Silva J.C."/>
            <person name="Haas B.J."/>
            <person name="Majoros W.H."/>
            <person name="Farzad M."/>
            <person name="Carlton J.M."/>
            <person name="Smith R.K. Jr."/>
            <person name="Garg J."/>
            <person name="Pearlman R.E."/>
            <person name="Karrer K.M."/>
            <person name="Sun L."/>
            <person name="Manning G."/>
            <person name="Elde N.C."/>
            <person name="Turkewitz A.P."/>
            <person name="Asai D.J."/>
            <person name="Wilkes D.E."/>
            <person name="Wang Y."/>
            <person name="Cai H."/>
            <person name="Collins K."/>
            <person name="Stewart B.A."/>
            <person name="Lee S.R."/>
            <person name="Wilamowska K."/>
            <person name="Weinberg Z."/>
            <person name="Ruzzo W.L."/>
            <person name="Wloga D."/>
            <person name="Gaertig J."/>
            <person name="Frankel J."/>
            <person name="Tsao C.-C."/>
            <person name="Gorovsky M.A."/>
            <person name="Keeling P.J."/>
            <person name="Waller R.F."/>
            <person name="Patron N.J."/>
            <person name="Cherry J.M."/>
            <person name="Stover N.A."/>
            <person name="Krieger C.J."/>
            <person name="del Toro C."/>
            <person name="Ryder H.F."/>
            <person name="Williamson S.C."/>
            <person name="Barbeau R.A."/>
            <person name="Hamilton E.P."/>
            <person name="Orias E."/>
        </authorList>
    </citation>
    <scope>NUCLEOTIDE SEQUENCE [LARGE SCALE GENOMIC DNA]</scope>
    <source>
        <strain evidence="3">SB210</strain>
    </source>
</reference>
<dbReference type="SUPFAM" id="SSF110857">
    <property type="entry name" value="Gamma-glutamyl cyclotransferase-like"/>
    <property type="match status" value="1"/>
</dbReference>
<evidence type="ECO:0000259" key="1">
    <source>
        <dbReference type="Pfam" id="PF06094"/>
    </source>
</evidence>
<proteinExistence type="predicted"/>
<accession>Q236U4</accession>
<dbReference type="InParanoid" id="Q236U4"/>
<feature type="domain" description="Gamma-glutamylcyclotransferase AIG2-like" evidence="1">
    <location>
        <begin position="9"/>
        <end position="119"/>
    </location>
</feature>
<dbReference type="HOGENOM" id="CLU_1900448_0_0_1"/>
<dbReference type="Proteomes" id="UP000009168">
    <property type="component" value="Unassembled WGS sequence"/>
</dbReference>
<keyword evidence="3" id="KW-1185">Reference proteome</keyword>
<dbReference type="InterPro" id="IPR036568">
    <property type="entry name" value="GGCT-like_sf"/>
</dbReference>
<dbReference type="InterPro" id="IPR009288">
    <property type="entry name" value="AIG2-like_dom"/>
</dbReference>
<dbReference type="EMBL" id="GG662749">
    <property type="protein sequence ID" value="EAR92406.1"/>
    <property type="molecule type" value="Genomic_DNA"/>
</dbReference>
<dbReference type="CDD" id="cd06661">
    <property type="entry name" value="GGCT_like"/>
    <property type="match status" value="1"/>
</dbReference>
<dbReference type="InterPro" id="IPR013024">
    <property type="entry name" value="GGCT-like"/>
</dbReference>
<dbReference type="RefSeq" id="XP_001012651.1">
    <property type="nucleotide sequence ID" value="XM_001012651.1"/>
</dbReference>
<name>Q236U4_TETTS</name>
<sequence length="134" mass="16232">MSFDSDKWFFVFGTLKPGFTQFSWNLQIHNDHFKLACHKAYLRDYELYQCKYPTIIQEAGKYVEGYIITSEKWDELVKICDEIEEYPAYYTRFQVQVELDEDPQKKVTAWVYQMQPDRYKLEELERIGPSFQPK</sequence>
<dbReference type="Gene3D" id="3.10.490.10">
    <property type="entry name" value="Gamma-glutamyl cyclotransferase-like"/>
    <property type="match status" value="1"/>
</dbReference>
<protein>
    <submittedName>
        <fullName evidence="2">AIG2 family protein</fullName>
    </submittedName>
</protein>
<dbReference type="AlphaFoldDB" id="Q236U4"/>
<dbReference type="Pfam" id="PF06094">
    <property type="entry name" value="GGACT"/>
    <property type="match status" value="1"/>
</dbReference>
<evidence type="ECO:0000313" key="2">
    <source>
        <dbReference type="EMBL" id="EAR92406.1"/>
    </source>
</evidence>
<dbReference type="KEGG" id="tet:TTHERM_00085040"/>
<evidence type="ECO:0000313" key="3">
    <source>
        <dbReference type="Proteomes" id="UP000009168"/>
    </source>
</evidence>